<proteinExistence type="inferred from homology"/>
<evidence type="ECO:0000256" key="7">
    <source>
        <dbReference type="ARBA" id="ARBA00022833"/>
    </source>
</evidence>
<keyword evidence="4" id="KW-0645">Protease</keyword>
<evidence type="ECO:0000256" key="1">
    <source>
        <dbReference type="ARBA" id="ARBA00001947"/>
    </source>
</evidence>
<keyword evidence="8" id="KW-0325">Glycoprotein</keyword>
<dbReference type="InterPro" id="IPR000834">
    <property type="entry name" value="Peptidase_M14"/>
</dbReference>
<dbReference type="Pfam" id="PF00246">
    <property type="entry name" value="Peptidase_M14"/>
    <property type="match status" value="1"/>
</dbReference>
<dbReference type="InterPro" id="IPR050753">
    <property type="entry name" value="Peptidase_M14_domain"/>
</dbReference>
<comment type="cofactor">
    <cofactor evidence="1">
        <name>Zn(2+)</name>
        <dbReference type="ChEBI" id="CHEBI:29105"/>
    </cofactor>
</comment>
<dbReference type="FunFam" id="3.40.630.10:FF:000020">
    <property type="entry name" value="Carboxypeptidase D"/>
    <property type="match status" value="1"/>
</dbReference>
<accession>A0A914A177</accession>
<dbReference type="CDD" id="cd03858">
    <property type="entry name" value="M14_CP_N-E_like"/>
    <property type="match status" value="1"/>
</dbReference>
<dbReference type="AlphaFoldDB" id="A0A914A177"/>
<organism evidence="11 12">
    <name type="scientific">Patiria miniata</name>
    <name type="common">Bat star</name>
    <name type="synonym">Asterina miniata</name>
    <dbReference type="NCBI Taxonomy" id="46514"/>
    <lineage>
        <taxon>Eukaryota</taxon>
        <taxon>Metazoa</taxon>
        <taxon>Echinodermata</taxon>
        <taxon>Eleutherozoa</taxon>
        <taxon>Asterozoa</taxon>
        <taxon>Asteroidea</taxon>
        <taxon>Valvatacea</taxon>
        <taxon>Valvatida</taxon>
        <taxon>Asterinidae</taxon>
        <taxon>Patiria</taxon>
    </lineage>
</organism>
<dbReference type="CDD" id="cd11308">
    <property type="entry name" value="Peptidase_M14NE-CP-C_like"/>
    <property type="match status" value="1"/>
</dbReference>
<evidence type="ECO:0000313" key="11">
    <source>
        <dbReference type="EnsemblMetazoa" id="XP_038057399.1"/>
    </source>
</evidence>
<dbReference type="PROSITE" id="PS00133">
    <property type="entry name" value="CARBOXYPEPT_ZN_2"/>
    <property type="match status" value="1"/>
</dbReference>
<dbReference type="GO" id="GO:0006518">
    <property type="term" value="P:peptide metabolic process"/>
    <property type="evidence" value="ECO:0007669"/>
    <property type="project" value="TreeGrafter"/>
</dbReference>
<evidence type="ECO:0000256" key="9">
    <source>
        <dbReference type="PROSITE-ProRule" id="PRU01379"/>
    </source>
</evidence>
<dbReference type="PANTHER" id="PTHR11532:SF84">
    <property type="entry name" value="CARBOXYPEPTIDASE M"/>
    <property type="match status" value="1"/>
</dbReference>
<evidence type="ECO:0000256" key="2">
    <source>
        <dbReference type="ARBA" id="ARBA00005988"/>
    </source>
</evidence>
<dbReference type="Proteomes" id="UP000887568">
    <property type="component" value="Unplaced"/>
</dbReference>
<dbReference type="Pfam" id="PF13620">
    <property type="entry name" value="CarboxypepD_reg"/>
    <property type="match status" value="1"/>
</dbReference>
<evidence type="ECO:0000256" key="4">
    <source>
        <dbReference type="ARBA" id="ARBA00022670"/>
    </source>
</evidence>
<dbReference type="PROSITE" id="PS00132">
    <property type="entry name" value="CARBOXYPEPT_ZN_1"/>
    <property type="match status" value="1"/>
</dbReference>
<dbReference type="PANTHER" id="PTHR11532">
    <property type="entry name" value="PROTEASE M14 CARBOXYPEPTIDASE"/>
    <property type="match status" value="1"/>
</dbReference>
<dbReference type="GO" id="GO:0004181">
    <property type="term" value="F:metallocarboxypeptidase activity"/>
    <property type="evidence" value="ECO:0007669"/>
    <property type="project" value="InterPro"/>
</dbReference>
<reference evidence="11" key="1">
    <citation type="submission" date="2022-11" db="UniProtKB">
        <authorList>
            <consortium name="EnsemblMetazoa"/>
        </authorList>
    </citation>
    <scope>IDENTIFICATION</scope>
</reference>
<dbReference type="GeneID" id="119728994"/>
<dbReference type="EnsemblMetazoa" id="XM_038201471.1">
    <property type="protein sequence ID" value="XP_038057399.1"/>
    <property type="gene ID" value="LOC119728994"/>
</dbReference>
<dbReference type="GO" id="GO:0008270">
    <property type="term" value="F:zinc ion binding"/>
    <property type="evidence" value="ECO:0007669"/>
    <property type="project" value="InterPro"/>
</dbReference>
<dbReference type="Gene3D" id="2.60.40.1120">
    <property type="entry name" value="Carboxypeptidase-like, regulatory domain"/>
    <property type="match status" value="1"/>
</dbReference>
<dbReference type="GO" id="GO:0016485">
    <property type="term" value="P:protein processing"/>
    <property type="evidence" value="ECO:0007669"/>
    <property type="project" value="TreeGrafter"/>
</dbReference>
<keyword evidence="12" id="KW-1185">Reference proteome</keyword>
<dbReference type="InterPro" id="IPR008969">
    <property type="entry name" value="CarboxyPept-like_regulatory"/>
</dbReference>
<keyword evidence="6" id="KW-0378">Hydrolase</keyword>
<sequence>MNAQPGTTHKTNVIVSSFKKHLVTMATVHCLLLLALVPFATAVPQIQHEYHNYEQLTSLMSSLADAYPSKTHLYSIGTSVQNRELWVMAISNSKPDDIVPRRPDVKYVGNMHGNEVIGREVLLQLIEHLLVNSDSDPAVKQLLDDTRVHVLPSMNPDGFEVAVEGECTGNLGRGNANGLDLNRNFPDFFEPNDEEIQPETRAIMDWVQSNQFVLSANLHGGALLANYPFDNMKPEDKPATGGAAYSESPDDAFFRKISLAYSLNHPRMHLVEENRCFSNDSNDGFPDGITNGGEWYLVKGGMQDYNYIFAGCPEITLEIACCKYPAASTLSTHWDENRPALLAYLQQSHRGVKGVVRDRYSSEPVEGALVSIVGQASPPNPASTTKMGEYWKLLLNGTYEVQISKPGYTTESKSVTVLDSVDPGDVVILDVLLNAASLGASPSGVVMATLLVAGKLSLF</sequence>
<dbReference type="Gene3D" id="3.40.630.10">
    <property type="entry name" value="Zn peptidases"/>
    <property type="match status" value="1"/>
</dbReference>
<dbReference type="InterPro" id="IPR057246">
    <property type="entry name" value="CARBOXYPEPT_ZN_1"/>
</dbReference>
<dbReference type="OMA" id="YIFAGCP"/>
<evidence type="ECO:0000256" key="6">
    <source>
        <dbReference type="ARBA" id="ARBA00022801"/>
    </source>
</evidence>
<evidence type="ECO:0000256" key="8">
    <source>
        <dbReference type="ARBA" id="ARBA00023180"/>
    </source>
</evidence>
<evidence type="ECO:0000256" key="5">
    <source>
        <dbReference type="ARBA" id="ARBA00022723"/>
    </source>
</evidence>
<dbReference type="RefSeq" id="XP_038057399.1">
    <property type="nucleotide sequence ID" value="XM_038201471.1"/>
</dbReference>
<feature type="domain" description="Peptidase M14" evidence="10">
    <location>
        <begin position="49"/>
        <end position="348"/>
    </location>
</feature>
<protein>
    <recommendedName>
        <fullName evidence="10">Peptidase M14 domain-containing protein</fullName>
    </recommendedName>
</protein>
<comment type="similarity">
    <text evidence="2 9">Belongs to the peptidase M14 family.</text>
</comment>
<keyword evidence="7" id="KW-0862">Zinc</keyword>
<feature type="active site" description="Proton donor/acceptor" evidence="9">
    <location>
        <position position="318"/>
    </location>
</feature>
<keyword evidence="5" id="KW-0479">Metal-binding</keyword>
<dbReference type="SMART" id="SM00631">
    <property type="entry name" value="Zn_pept"/>
    <property type="match status" value="1"/>
</dbReference>
<name>A0A914A177_PATMI</name>
<evidence type="ECO:0000256" key="3">
    <source>
        <dbReference type="ARBA" id="ARBA00022645"/>
    </source>
</evidence>
<dbReference type="OrthoDB" id="10249045at2759"/>
<evidence type="ECO:0000313" key="12">
    <source>
        <dbReference type="Proteomes" id="UP000887568"/>
    </source>
</evidence>
<keyword evidence="3" id="KW-0121">Carboxypeptidase</keyword>
<dbReference type="SUPFAM" id="SSF49464">
    <property type="entry name" value="Carboxypeptidase regulatory domain-like"/>
    <property type="match status" value="1"/>
</dbReference>
<dbReference type="PROSITE" id="PS52035">
    <property type="entry name" value="PEPTIDASE_M14"/>
    <property type="match status" value="1"/>
</dbReference>
<dbReference type="InterPro" id="IPR057247">
    <property type="entry name" value="CARBOXYPEPT_ZN_2"/>
</dbReference>
<dbReference type="SUPFAM" id="SSF53187">
    <property type="entry name" value="Zn-dependent exopeptidases"/>
    <property type="match status" value="1"/>
</dbReference>
<evidence type="ECO:0000259" key="10">
    <source>
        <dbReference type="PROSITE" id="PS52035"/>
    </source>
</evidence>
<dbReference type="GO" id="GO:0005615">
    <property type="term" value="C:extracellular space"/>
    <property type="evidence" value="ECO:0007669"/>
    <property type="project" value="TreeGrafter"/>
</dbReference>
<dbReference type="PRINTS" id="PR00765">
    <property type="entry name" value="CRBOXYPTASEA"/>
</dbReference>